<evidence type="ECO:0000256" key="6">
    <source>
        <dbReference type="SAM" id="Phobius"/>
    </source>
</evidence>
<feature type="transmembrane region" description="Helical" evidence="6">
    <location>
        <begin position="71"/>
        <end position="104"/>
    </location>
</feature>
<name>A0A348WLT1_9GAMM</name>
<dbReference type="Pfam" id="PF00482">
    <property type="entry name" value="T2SSF"/>
    <property type="match status" value="1"/>
</dbReference>
<evidence type="ECO:0000256" key="4">
    <source>
        <dbReference type="ARBA" id="ARBA00022989"/>
    </source>
</evidence>
<dbReference type="PANTHER" id="PTHR35007:SF2">
    <property type="entry name" value="PILUS ASSEMBLE PROTEIN"/>
    <property type="match status" value="1"/>
</dbReference>
<dbReference type="EMBL" id="DMUP01000041">
    <property type="protein sequence ID" value="HAR55493.1"/>
    <property type="molecule type" value="Genomic_DNA"/>
</dbReference>
<comment type="caution">
    <text evidence="8">The sequence shown here is derived from an EMBL/GenBank/DDBJ whole genome shotgun (WGS) entry which is preliminary data.</text>
</comment>
<evidence type="ECO:0000259" key="7">
    <source>
        <dbReference type="Pfam" id="PF00482"/>
    </source>
</evidence>
<dbReference type="STRING" id="314276.OS145_12759"/>
<comment type="subcellular location">
    <subcellularLocation>
        <location evidence="1">Cell membrane</location>
        <topology evidence="1">Multi-pass membrane protein</topology>
    </subcellularLocation>
</comment>
<dbReference type="InterPro" id="IPR018076">
    <property type="entry name" value="T2SS_GspF_dom"/>
</dbReference>
<evidence type="ECO:0000256" key="2">
    <source>
        <dbReference type="ARBA" id="ARBA00022475"/>
    </source>
</evidence>
<feature type="transmembrane region" description="Helical" evidence="6">
    <location>
        <begin position="235"/>
        <end position="257"/>
    </location>
</feature>
<gene>
    <name evidence="8" type="ORF">DCR58_01765</name>
</gene>
<accession>A0A348WLT1</accession>
<evidence type="ECO:0000256" key="1">
    <source>
        <dbReference type="ARBA" id="ARBA00004651"/>
    </source>
</evidence>
<keyword evidence="3 6" id="KW-0812">Transmembrane</keyword>
<dbReference type="AlphaFoldDB" id="A0A348WLT1"/>
<feature type="domain" description="Type II secretion system protein GspF" evidence="7">
    <location>
        <begin position="125"/>
        <end position="252"/>
    </location>
</feature>
<evidence type="ECO:0000313" key="8">
    <source>
        <dbReference type="EMBL" id="HAR55493.1"/>
    </source>
</evidence>
<dbReference type="Proteomes" id="UP000262878">
    <property type="component" value="Unassembled WGS sequence"/>
</dbReference>
<dbReference type="GO" id="GO:0005886">
    <property type="term" value="C:plasma membrane"/>
    <property type="evidence" value="ECO:0007669"/>
    <property type="project" value="UniProtKB-SubCell"/>
</dbReference>
<organism evidence="8 9">
    <name type="scientific">Idiomarina baltica</name>
    <dbReference type="NCBI Taxonomy" id="190892"/>
    <lineage>
        <taxon>Bacteria</taxon>
        <taxon>Pseudomonadati</taxon>
        <taxon>Pseudomonadota</taxon>
        <taxon>Gammaproteobacteria</taxon>
        <taxon>Alteromonadales</taxon>
        <taxon>Idiomarinaceae</taxon>
        <taxon>Idiomarina</taxon>
    </lineage>
</organism>
<evidence type="ECO:0000256" key="3">
    <source>
        <dbReference type="ARBA" id="ARBA00022692"/>
    </source>
</evidence>
<reference evidence="8 9" key="1">
    <citation type="journal article" date="2018" name="Nat. Biotechnol.">
        <title>A standardized bacterial taxonomy based on genome phylogeny substantially revises the tree of life.</title>
        <authorList>
            <person name="Parks D.H."/>
            <person name="Chuvochina M."/>
            <person name="Waite D.W."/>
            <person name="Rinke C."/>
            <person name="Skarshewski A."/>
            <person name="Chaumeil P.A."/>
            <person name="Hugenholtz P."/>
        </authorList>
    </citation>
    <scope>NUCLEOTIDE SEQUENCE [LARGE SCALE GENOMIC DNA]</scope>
    <source>
        <strain evidence="8">UBA9360</strain>
    </source>
</reference>
<keyword evidence="2" id="KW-1003">Cell membrane</keyword>
<proteinExistence type="predicted"/>
<dbReference type="InterPro" id="IPR042094">
    <property type="entry name" value="T2SS_GspF_sf"/>
</dbReference>
<protein>
    <submittedName>
        <fullName evidence="8">Pilus assembly protein TadC</fullName>
    </submittedName>
</protein>
<dbReference type="PANTHER" id="PTHR35007">
    <property type="entry name" value="INTEGRAL MEMBRANE PROTEIN-RELATED"/>
    <property type="match status" value="1"/>
</dbReference>
<evidence type="ECO:0000313" key="9">
    <source>
        <dbReference type="Proteomes" id="UP000262878"/>
    </source>
</evidence>
<keyword evidence="4 6" id="KW-1133">Transmembrane helix</keyword>
<sequence>MQLIVIVVCLFLLCCLTSALLIWLMRRLRLGQWWESVCDTLYQKIPVRTRVMLRRWFDLEQQADNFQVRVVTFACVIALLALVSLVLQLSWLMMMLTLLTAFIIQRGQRQFRSKQARIYRELPDFSDLLAMMLASGLPLIPALDRVSKASSMGYLANEISYVGQQIRRGRDLTSAFTGLADLYRVNALSEWCKLLNRGYQQGNSLTEALLFFSEQLRDEQLNLAEKKAQEAPVKLLLPLLSCFFPVNFLVILGPIFIQLYQGGY</sequence>
<dbReference type="Gene3D" id="1.20.81.30">
    <property type="entry name" value="Type II secretion system (T2SS), domain F"/>
    <property type="match status" value="1"/>
</dbReference>
<evidence type="ECO:0000256" key="5">
    <source>
        <dbReference type="ARBA" id="ARBA00023136"/>
    </source>
</evidence>
<keyword evidence="5 6" id="KW-0472">Membrane</keyword>